<dbReference type="Pfam" id="PF00100">
    <property type="entry name" value="Zona_pellucida"/>
    <property type="match status" value="1"/>
</dbReference>
<dbReference type="GO" id="GO:0035803">
    <property type="term" value="P:egg coat formation"/>
    <property type="evidence" value="ECO:0007669"/>
    <property type="project" value="TreeGrafter"/>
</dbReference>
<feature type="transmembrane region" description="Helical" evidence="2">
    <location>
        <begin position="331"/>
        <end position="356"/>
    </location>
</feature>
<evidence type="ECO:0000256" key="3">
    <source>
        <dbReference type="SAM" id="SignalP"/>
    </source>
</evidence>
<feature type="signal peptide" evidence="3">
    <location>
        <begin position="1"/>
        <end position="16"/>
    </location>
</feature>
<dbReference type="InterPro" id="IPR001507">
    <property type="entry name" value="ZP_dom"/>
</dbReference>
<dbReference type="GO" id="GO:0007339">
    <property type="term" value="P:binding of sperm to zona pellucida"/>
    <property type="evidence" value="ECO:0007669"/>
    <property type="project" value="TreeGrafter"/>
</dbReference>
<gene>
    <name evidence="5" type="ORF">E1301_Tti022571</name>
</gene>
<dbReference type="Gene3D" id="2.60.40.3210">
    <property type="entry name" value="Zona pellucida, ZP-N domain"/>
    <property type="match status" value="1"/>
</dbReference>
<organism evidence="5 6">
    <name type="scientific">Triplophysa tibetana</name>
    <dbReference type="NCBI Taxonomy" id="1572043"/>
    <lineage>
        <taxon>Eukaryota</taxon>
        <taxon>Metazoa</taxon>
        <taxon>Chordata</taxon>
        <taxon>Craniata</taxon>
        <taxon>Vertebrata</taxon>
        <taxon>Euteleostomi</taxon>
        <taxon>Actinopterygii</taxon>
        <taxon>Neopterygii</taxon>
        <taxon>Teleostei</taxon>
        <taxon>Ostariophysi</taxon>
        <taxon>Cypriniformes</taxon>
        <taxon>Nemacheilidae</taxon>
        <taxon>Triplophysa</taxon>
    </lineage>
</organism>
<proteinExistence type="predicted"/>
<dbReference type="GO" id="GO:0032190">
    <property type="term" value="F:acrosin binding"/>
    <property type="evidence" value="ECO:0007669"/>
    <property type="project" value="TreeGrafter"/>
</dbReference>
<evidence type="ECO:0000259" key="4">
    <source>
        <dbReference type="PROSITE" id="PS51034"/>
    </source>
</evidence>
<dbReference type="InterPro" id="IPR055355">
    <property type="entry name" value="ZP-C"/>
</dbReference>
<evidence type="ECO:0000256" key="2">
    <source>
        <dbReference type="SAM" id="Phobius"/>
    </source>
</evidence>
<comment type="caution">
    <text evidence="5">The sequence shown here is derived from an EMBL/GenBank/DDBJ whole genome shotgun (WGS) entry which is preliminary data.</text>
</comment>
<keyword evidence="2" id="KW-0472">Membrane</keyword>
<dbReference type="InterPro" id="IPR042235">
    <property type="entry name" value="ZP-C_dom"/>
</dbReference>
<accession>A0A5A9P334</accession>
<dbReference type="Gene3D" id="2.60.40.4100">
    <property type="entry name" value="Zona pellucida, ZP-C domain"/>
    <property type="match status" value="1"/>
</dbReference>
<dbReference type="GO" id="GO:0031012">
    <property type="term" value="C:extracellular matrix"/>
    <property type="evidence" value="ECO:0007669"/>
    <property type="project" value="TreeGrafter"/>
</dbReference>
<evidence type="ECO:0000313" key="6">
    <source>
        <dbReference type="Proteomes" id="UP000324632"/>
    </source>
</evidence>
<keyword evidence="2" id="KW-1133">Transmembrane helix</keyword>
<dbReference type="EMBL" id="SOYY01000009">
    <property type="protein sequence ID" value="KAA0716212.1"/>
    <property type="molecule type" value="Genomic_DNA"/>
</dbReference>
<sequence>MISSCLLLMLAVSVTAQNGLSVDCSSDAVAVSWRPRLDLSEKLDLSRALLGNCPPTFLGSDETLRFYVSLRDCGFHKQVSVQKVMYSSVLVYDRGPGLSFISQPLRCVYDLPPEPDKMTMFSPEDEALDEAAAAEEEEMTFSMELMNSDFSGPASSLTFKMGSSIPIRAEVDSHRSLLMFLEKCVASTDSDISPVSPVHPIISNSGCLIENSTFLPRRVPAEIRLYLQAFKFALGEKIFLHCDLMARDIPSMMVNGKACHFVKESSRWELLDDPSQSSVCSCCESTCPWRPDMRNGVSARKVLGPLIIVEDTSDRSLDTLVSEEGLSESPVWLLVTLVTSLLLTVTVVLAMSYYMCVWRGGRMGYRPRRDLLTKH</sequence>
<evidence type="ECO:0000313" key="5">
    <source>
        <dbReference type="EMBL" id="KAA0716212.1"/>
    </source>
</evidence>
<dbReference type="GO" id="GO:2000344">
    <property type="term" value="P:positive regulation of acrosome reaction"/>
    <property type="evidence" value="ECO:0007669"/>
    <property type="project" value="TreeGrafter"/>
</dbReference>
<dbReference type="FunFam" id="2.60.40.4100:FF:000002">
    <property type="entry name" value="Zona pellucida sperm-binding protein 3"/>
    <property type="match status" value="1"/>
</dbReference>
<dbReference type="PANTHER" id="PTHR11576">
    <property type="entry name" value="ZONA PELLUCIDA SPERM-BINDING PROTEIN 3"/>
    <property type="match status" value="1"/>
</dbReference>
<protein>
    <submittedName>
        <fullName evidence="5">Zona pellucida sperm-binding protein 3</fullName>
    </submittedName>
</protein>
<keyword evidence="2" id="KW-0812">Transmembrane</keyword>
<dbReference type="PANTHER" id="PTHR11576:SF3">
    <property type="entry name" value="SI:CH211-14A17.6-RELATED"/>
    <property type="match status" value="1"/>
</dbReference>
<dbReference type="AlphaFoldDB" id="A0A5A9P334"/>
<reference evidence="5 6" key="1">
    <citation type="journal article" date="2019" name="Mol. Ecol. Resour.">
        <title>Chromosome-level genome assembly of Triplophysa tibetana, a fish adapted to the harsh high-altitude environment of the Tibetan Plateau.</title>
        <authorList>
            <person name="Yang X."/>
            <person name="Liu H."/>
            <person name="Ma Z."/>
            <person name="Zou Y."/>
            <person name="Zou M."/>
            <person name="Mao Y."/>
            <person name="Li X."/>
            <person name="Wang H."/>
            <person name="Chen T."/>
            <person name="Wang W."/>
            <person name="Yang R."/>
        </authorList>
    </citation>
    <scope>NUCLEOTIDE SEQUENCE [LARGE SCALE GENOMIC DNA]</scope>
    <source>
        <strain evidence="5">TTIB1903HZAU</strain>
        <tissue evidence="5">Muscle</tissue>
    </source>
</reference>
<name>A0A5A9P334_9TELE</name>
<dbReference type="PROSITE" id="PS51034">
    <property type="entry name" value="ZP_2"/>
    <property type="match status" value="1"/>
</dbReference>
<evidence type="ECO:0000256" key="1">
    <source>
        <dbReference type="ARBA" id="ARBA00023157"/>
    </source>
</evidence>
<keyword evidence="3" id="KW-0732">Signal</keyword>
<feature type="chain" id="PRO_5023029437" evidence="3">
    <location>
        <begin position="17"/>
        <end position="375"/>
    </location>
</feature>
<feature type="domain" description="ZP" evidence="4">
    <location>
        <begin position="23"/>
        <end position="266"/>
    </location>
</feature>
<dbReference type="Proteomes" id="UP000324632">
    <property type="component" value="Chromosome 9"/>
</dbReference>
<keyword evidence="1" id="KW-1015">Disulfide bond</keyword>
<dbReference type="SMART" id="SM00241">
    <property type="entry name" value="ZP"/>
    <property type="match status" value="1"/>
</dbReference>
<keyword evidence="6" id="KW-1185">Reference proteome</keyword>